<dbReference type="InterPro" id="IPR029000">
    <property type="entry name" value="Cyclophilin-like_dom_sf"/>
</dbReference>
<dbReference type="CDD" id="cd01920">
    <property type="entry name" value="cyclophilin_EcCYP_like"/>
    <property type="match status" value="1"/>
</dbReference>
<evidence type="ECO:0000259" key="6">
    <source>
        <dbReference type="PROSITE" id="PS50072"/>
    </source>
</evidence>
<keyword evidence="4" id="KW-0732">Signal</keyword>
<evidence type="ECO:0000256" key="4">
    <source>
        <dbReference type="RuleBase" id="RU363019"/>
    </source>
</evidence>
<keyword evidence="3 4" id="KW-0413">Isomerase</keyword>
<evidence type="ECO:0000256" key="5">
    <source>
        <dbReference type="SAM" id="MobiDB-lite"/>
    </source>
</evidence>
<comment type="function">
    <text evidence="4">PPIases accelerate the folding of proteins. It catalyzes the cis-trans isomerization of proline imidic peptide bonds in oligopeptides.</text>
</comment>
<evidence type="ECO:0000313" key="7">
    <source>
        <dbReference type="EMBL" id="MBF5055538.1"/>
    </source>
</evidence>
<dbReference type="RefSeq" id="WP_194864277.1">
    <property type="nucleotide sequence ID" value="NZ_ARXX01000008.1"/>
</dbReference>
<feature type="domain" description="PPIase cyclophilin-type" evidence="6">
    <location>
        <begin position="35"/>
        <end position="193"/>
    </location>
</feature>
<evidence type="ECO:0000313" key="8">
    <source>
        <dbReference type="Proteomes" id="UP000662703"/>
    </source>
</evidence>
<accession>A0ABS0AN79</accession>
<feature type="compositionally biased region" description="Polar residues" evidence="5">
    <location>
        <begin position="201"/>
        <end position="210"/>
    </location>
</feature>
<dbReference type="PRINTS" id="PR00153">
    <property type="entry name" value="CSAPPISMRASE"/>
</dbReference>
<dbReference type="SUPFAM" id="SSF50891">
    <property type="entry name" value="Cyclophilin-like"/>
    <property type="match status" value="1"/>
</dbReference>
<comment type="caution">
    <text evidence="7">The sequence shown here is derived from an EMBL/GenBank/DDBJ whole genome shotgun (WGS) entry which is preliminary data.</text>
</comment>
<dbReference type="Proteomes" id="UP000662703">
    <property type="component" value="Unassembled WGS sequence"/>
</dbReference>
<feature type="region of interest" description="Disordered" evidence="5">
    <location>
        <begin position="190"/>
        <end position="210"/>
    </location>
</feature>
<comment type="similarity">
    <text evidence="1 4">Belongs to the cyclophilin-type PPIase family.</text>
</comment>
<dbReference type="InterPro" id="IPR020892">
    <property type="entry name" value="Cyclophilin-type_PPIase_CS"/>
</dbReference>
<feature type="chain" id="PRO_5044954150" description="Peptidyl-prolyl cis-trans isomerase" evidence="4">
    <location>
        <begin position="24"/>
        <end position="210"/>
    </location>
</feature>
<organism evidence="7 8">
    <name type="scientific">Alloalcanivorax profundimaris</name>
    <dbReference type="NCBI Taxonomy" id="2735259"/>
    <lineage>
        <taxon>Bacteria</taxon>
        <taxon>Pseudomonadati</taxon>
        <taxon>Pseudomonadota</taxon>
        <taxon>Gammaproteobacteria</taxon>
        <taxon>Oceanospirillales</taxon>
        <taxon>Alcanivoracaceae</taxon>
        <taxon>Alloalcanivorax</taxon>
    </lineage>
</organism>
<evidence type="ECO:0000256" key="3">
    <source>
        <dbReference type="ARBA" id="ARBA00023235"/>
    </source>
</evidence>
<dbReference type="PROSITE" id="PS00170">
    <property type="entry name" value="CSA_PPIASE_1"/>
    <property type="match status" value="1"/>
</dbReference>
<comment type="catalytic activity">
    <reaction evidence="4">
        <text>[protein]-peptidylproline (omega=180) = [protein]-peptidylproline (omega=0)</text>
        <dbReference type="Rhea" id="RHEA:16237"/>
        <dbReference type="Rhea" id="RHEA-COMP:10747"/>
        <dbReference type="Rhea" id="RHEA-COMP:10748"/>
        <dbReference type="ChEBI" id="CHEBI:83833"/>
        <dbReference type="ChEBI" id="CHEBI:83834"/>
        <dbReference type="EC" id="5.2.1.8"/>
    </reaction>
</comment>
<gene>
    <name evidence="7" type="ORF">Y5W_00832</name>
</gene>
<keyword evidence="2 4" id="KW-0697">Rotamase</keyword>
<dbReference type="Pfam" id="PF00160">
    <property type="entry name" value="Pro_isomerase"/>
    <property type="match status" value="1"/>
</dbReference>
<dbReference type="EMBL" id="ARXX01000008">
    <property type="protein sequence ID" value="MBF5055538.1"/>
    <property type="molecule type" value="Genomic_DNA"/>
</dbReference>
<dbReference type="Gene3D" id="2.40.100.10">
    <property type="entry name" value="Cyclophilin-like"/>
    <property type="match status" value="1"/>
</dbReference>
<protein>
    <recommendedName>
        <fullName evidence="4">Peptidyl-prolyl cis-trans isomerase</fullName>
        <shortName evidence="4">PPIase</shortName>
        <ecNumber evidence="4">5.2.1.8</ecNumber>
    </recommendedName>
</protein>
<dbReference type="GO" id="GO:0016853">
    <property type="term" value="F:isomerase activity"/>
    <property type="evidence" value="ECO:0007669"/>
    <property type="project" value="UniProtKB-KW"/>
</dbReference>
<dbReference type="InterPro" id="IPR002130">
    <property type="entry name" value="Cyclophilin-type_PPIase_dom"/>
</dbReference>
<evidence type="ECO:0000256" key="2">
    <source>
        <dbReference type="ARBA" id="ARBA00023110"/>
    </source>
</evidence>
<dbReference type="PANTHER" id="PTHR43246">
    <property type="entry name" value="PEPTIDYL-PROLYL CIS-TRANS ISOMERASE CYP38, CHLOROPLASTIC"/>
    <property type="match status" value="1"/>
</dbReference>
<feature type="signal peptide" evidence="4">
    <location>
        <begin position="1"/>
        <end position="23"/>
    </location>
</feature>
<name>A0ABS0AN79_9GAMM</name>
<sequence>MSRVITARAVLAALLLLPALALAANPRVELTTSQGDIVLELYPKAAPDTVANFLRYVDDGFYEGTVFHRVINGFMIQGGGFDADLKQKDTRAPIRNEADSGLRNERGTIAMARTGDPHSATAQFFINLVRNRSLDHTGKTPRGWGYAVFGKVVDGMDTVERIATVPTGSGRIDGGPRVRDVPRTPVVIEKARRLDTGDDANAQQDDSAEQ</sequence>
<keyword evidence="8" id="KW-1185">Reference proteome</keyword>
<evidence type="ECO:0000256" key="1">
    <source>
        <dbReference type="ARBA" id="ARBA00007365"/>
    </source>
</evidence>
<dbReference type="EC" id="5.2.1.8" evidence="4"/>
<dbReference type="PROSITE" id="PS50072">
    <property type="entry name" value="CSA_PPIASE_2"/>
    <property type="match status" value="1"/>
</dbReference>
<reference evidence="7 8" key="1">
    <citation type="submission" date="2012-09" db="EMBL/GenBank/DDBJ databases">
        <title>Genome Sequence of alkane-degrading Bacterium Alcanivorax sp. 521-1.</title>
        <authorList>
            <person name="Lai Q."/>
            <person name="Shao Z."/>
        </authorList>
    </citation>
    <scope>NUCLEOTIDE SEQUENCE [LARGE SCALE GENOMIC DNA]</scope>
    <source>
        <strain evidence="7 8">521-1</strain>
    </source>
</reference>
<dbReference type="InterPro" id="IPR044665">
    <property type="entry name" value="E_coli_cyclophilin_A-like"/>
</dbReference>
<proteinExistence type="inferred from homology"/>